<feature type="region of interest" description="Disordered" evidence="1">
    <location>
        <begin position="74"/>
        <end position="115"/>
    </location>
</feature>
<comment type="caution">
    <text evidence="2">The sequence shown here is derived from an EMBL/GenBank/DDBJ whole genome shotgun (WGS) entry which is preliminary data.</text>
</comment>
<feature type="region of interest" description="Disordered" evidence="1">
    <location>
        <begin position="205"/>
        <end position="237"/>
    </location>
</feature>
<dbReference type="Proteomes" id="UP001234880">
    <property type="component" value="Unassembled WGS sequence"/>
</dbReference>
<evidence type="ECO:0000313" key="2">
    <source>
        <dbReference type="EMBL" id="MDP9616411.1"/>
    </source>
</evidence>
<proteinExistence type="predicted"/>
<organism evidence="2 3">
    <name type="scientific">Streptomyces demainii</name>
    <dbReference type="NCBI Taxonomy" id="588122"/>
    <lineage>
        <taxon>Bacteria</taxon>
        <taxon>Bacillati</taxon>
        <taxon>Actinomycetota</taxon>
        <taxon>Actinomycetes</taxon>
        <taxon>Kitasatosporales</taxon>
        <taxon>Streptomycetaceae</taxon>
        <taxon>Streptomyces</taxon>
    </lineage>
</organism>
<gene>
    <name evidence="2" type="ORF">JOF35_008769</name>
</gene>
<dbReference type="EMBL" id="JAURUE010000003">
    <property type="protein sequence ID" value="MDP9616411.1"/>
    <property type="molecule type" value="Genomic_DNA"/>
</dbReference>
<keyword evidence="3" id="KW-1185">Reference proteome</keyword>
<protein>
    <submittedName>
        <fullName evidence="2">Uncharacterized protein</fullName>
    </submittedName>
</protein>
<feature type="compositionally biased region" description="Pro residues" evidence="1">
    <location>
        <begin position="205"/>
        <end position="216"/>
    </location>
</feature>
<dbReference type="RefSeq" id="WP_307112386.1">
    <property type="nucleotide sequence ID" value="NZ_JAURUE010000003.1"/>
</dbReference>
<reference evidence="2 3" key="1">
    <citation type="submission" date="2023-07" db="EMBL/GenBank/DDBJ databases">
        <title>Sequencing the genomes of 1000 actinobacteria strains.</title>
        <authorList>
            <person name="Klenk H.-P."/>
        </authorList>
    </citation>
    <scope>NUCLEOTIDE SEQUENCE [LARGE SCALE GENOMIC DNA]</scope>
    <source>
        <strain evidence="2 3">DSM 41600</strain>
    </source>
</reference>
<name>A0ABT9L6T2_9ACTN</name>
<evidence type="ECO:0000256" key="1">
    <source>
        <dbReference type="SAM" id="MobiDB-lite"/>
    </source>
</evidence>
<sequence>MAQGEPGVRALGLLREAMRALTGAGFARSAEVAAACVRSAADALLGLPRAPQAVGLKPAAQDLLATVDAFRTPGPCRPARRLPQSPTLDSRPPGGALRAPPNTDSDASQGPPATVGPAWERVAAAEVLRDELERPGGYHRGLARSIAERLTGITLGATQETALDVCRTGYGLASGILHGRAAGPDDAVTLSTELLCSAPELLVPLPGPRGPRPSNVPPFRTRARPRLANSPLGGPAG</sequence>
<accession>A0ABT9L6T2</accession>
<evidence type="ECO:0000313" key="3">
    <source>
        <dbReference type="Proteomes" id="UP001234880"/>
    </source>
</evidence>